<dbReference type="PANTHER" id="PTHR43179:SF12">
    <property type="entry name" value="GALACTOFURANOSYLTRANSFERASE GLFT2"/>
    <property type="match status" value="1"/>
</dbReference>
<evidence type="ECO:0000313" key="6">
    <source>
        <dbReference type="EMBL" id="GAA3808072.1"/>
    </source>
</evidence>
<gene>
    <name evidence="6" type="ORF">GCM10022242_08770</name>
</gene>
<evidence type="ECO:0000256" key="3">
    <source>
        <dbReference type="ARBA" id="ARBA00022676"/>
    </source>
</evidence>
<dbReference type="SUPFAM" id="SSF53448">
    <property type="entry name" value="Nucleotide-diphospho-sugar transferases"/>
    <property type="match status" value="2"/>
</dbReference>
<evidence type="ECO:0000256" key="4">
    <source>
        <dbReference type="ARBA" id="ARBA00022679"/>
    </source>
</evidence>
<keyword evidence="3" id="KW-0328">Glycosyltransferase</keyword>
<dbReference type="CDD" id="cd04185">
    <property type="entry name" value="GT_2_like_b"/>
    <property type="match status" value="2"/>
</dbReference>
<protein>
    <recommendedName>
        <fullName evidence="5">Glycosyltransferase 2-like domain-containing protein</fullName>
    </recommendedName>
</protein>
<dbReference type="Pfam" id="PF00535">
    <property type="entry name" value="Glycos_transf_2"/>
    <property type="match status" value="2"/>
</dbReference>
<evidence type="ECO:0000256" key="2">
    <source>
        <dbReference type="ARBA" id="ARBA00006739"/>
    </source>
</evidence>
<evidence type="ECO:0000313" key="7">
    <source>
        <dbReference type="Proteomes" id="UP001501821"/>
    </source>
</evidence>
<dbReference type="InterPro" id="IPR001173">
    <property type="entry name" value="Glyco_trans_2-like"/>
</dbReference>
<keyword evidence="4" id="KW-0808">Transferase</keyword>
<comment type="pathway">
    <text evidence="1">Cell wall biogenesis; cell wall polysaccharide biosynthesis.</text>
</comment>
<dbReference type="EMBL" id="BAABAH010000002">
    <property type="protein sequence ID" value="GAA3808072.1"/>
    <property type="molecule type" value="Genomic_DNA"/>
</dbReference>
<name>A0ABP7I0A2_9ACTN</name>
<comment type="similarity">
    <text evidence="2">Belongs to the glycosyltransferase 2 family.</text>
</comment>
<dbReference type="Gene3D" id="3.90.550.10">
    <property type="entry name" value="Spore Coat Polysaccharide Biosynthesis Protein SpsA, Chain A"/>
    <property type="match status" value="2"/>
</dbReference>
<feature type="domain" description="Glycosyltransferase 2-like" evidence="5">
    <location>
        <begin position="337"/>
        <end position="438"/>
    </location>
</feature>
<feature type="domain" description="Glycosyltransferase 2-like" evidence="5">
    <location>
        <begin position="6"/>
        <end position="118"/>
    </location>
</feature>
<dbReference type="Proteomes" id="UP001501821">
    <property type="component" value="Unassembled WGS sequence"/>
</dbReference>
<dbReference type="RefSeq" id="WP_344772680.1">
    <property type="nucleotide sequence ID" value="NZ_BAABAH010000002.1"/>
</dbReference>
<dbReference type="PANTHER" id="PTHR43179">
    <property type="entry name" value="RHAMNOSYLTRANSFERASE WBBL"/>
    <property type="match status" value="1"/>
</dbReference>
<organism evidence="6 7">
    <name type="scientific">Nocardioides panacisoli</name>
    <dbReference type="NCBI Taxonomy" id="627624"/>
    <lineage>
        <taxon>Bacteria</taxon>
        <taxon>Bacillati</taxon>
        <taxon>Actinomycetota</taxon>
        <taxon>Actinomycetes</taxon>
        <taxon>Propionibacteriales</taxon>
        <taxon>Nocardioidaceae</taxon>
        <taxon>Nocardioides</taxon>
    </lineage>
</organism>
<sequence length="626" mass="69667">MRVVAVVVTFDRLPLLQRLVERLGEDVAAGRLAEVLVVDNASSDGTGEWLTGFETRSSRTSTTGEAWLQHRTLDRNTGGAGGFHEGVRWAVEETDADLVWLMDDDGLPDRDCLERLLREPDLDFWGPVVVDEEQPDRLVFPIRLPGGTRVVHDLDDVRGAAGPTGRLDDIVIPFNGVLLTRALVERIGYPRAEFFIWGDDHEYRLRAEQAGARIATVVDAAVRHPAVGSLGTPMMLGRTTYNHTPSDLKHYCMARNNTVNLRDYRGWPHVLLFWLKTVWFYLFTRPQPARIVMSARAAYAGLRGDFTGHERFLGPDTPPLVPRARHSTGGRHETTAIVVVTYNRADLLETMLTGLAKLDPAPEAVIVVDNASSDRTPDVLLGAEVPGLQVIRSEENLGGAGGFHRGVEAAHDQGFDRIWLMDDDVVPAPDCLGVLLDLDEDCLMAVREDSRGSLAEYAALRFDLDRPWAIKPKTASVVSEYADRPAMPPVVLLENVAFEGFMVRRRVVDAIGLPDETFFIFYDDCDYALRARRAGFRILGVRDAVLVRQLDFDQQHDLAGWKGYYMYRNLFAVHLRYGSNAAVRLKPWLITAGVVAVSPLRGGRAEARNAVRALRDARRMAPPPPV</sequence>
<evidence type="ECO:0000256" key="1">
    <source>
        <dbReference type="ARBA" id="ARBA00004776"/>
    </source>
</evidence>
<accession>A0ABP7I0A2</accession>
<comment type="caution">
    <text evidence="6">The sequence shown here is derived from an EMBL/GenBank/DDBJ whole genome shotgun (WGS) entry which is preliminary data.</text>
</comment>
<proteinExistence type="inferred from homology"/>
<dbReference type="InterPro" id="IPR029044">
    <property type="entry name" value="Nucleotide-diphossugar_trans"/>
</dbReference>
<keyword evidence="7" id="KW-1185">Reference proteome</keyword>
<reference evidence="7" key="1">
    <citation type="journal article" date="2019" name="Int. J. Syst. Evol. Microbiol.">
        <title>The Global Catalogue of Microorganisms (GCM) 10K type strain sequencing project: providing services to taxonomists for standard genome sequencing and annotation.</title>
        <authorList>
            <consortium name="The Broad Institute Genomics Platform"/>
            <consortium name="The Broad Institute Genome Sequencing Center for Infectious Disease"/>
            <person name="Wu L."/>
            <person name="Ma J."/>
        </authorList>
    </citation>
    <scope>NUCLEOTIDE SEQUENCE [LARGE SCALE GENOMIC DNA]</scope>
    <source>
        <strain evidence="7">JCM 16953</strain>
    </source>
</reference>
<evidence type="ECO:0000259" key="5">
    <source>
        <dbReference type="Pfam" id="PF00535"/>
    </source>
</evidence>